<dbReference type="Proteomes" id="UP001596099">
    <property type="component" value="Unassembled WGS sequence"/>
</dbReference>
<dbReference type="PANTHER" id="PTHR42754:SF1">
    <property type="entry name" value="LIPOPROTEIN"/>
    <property type="match status" value="1"/>
</dbReference>
<proteinExistence type="predicted"/>
<accession>A0ABD5RM53</accession>
<dbReference type="PROSITE" id="PS51257">
    <property type="entry name" value="PROKAR_LIPOPROTEIN"/>
    <property type="match status" value="1"/>
</dbReference>
<dbReference type="InterPro" id="IPR011047">
    <property type="entry name" value="Quinoprotein_ADH-like_sf"/>
</dbReference>
<dbReference type="InterPro" id="IPR006311">
    <property type="entry name" value="TAT_signal"/>
</dbReference>
<protein>
    <recommendedName>
        <fullName evidence="3">PQQ-like domain-containing protein</fullName>
    </recommendedName>
</protein>
<organism evidence="1 2">
    <name type="scientific">Halomarina salina</name>
    <dbReference type="NCBI Taxonomy" id="1872699"/>
    <lineage>
        <taxon>Archaea</taxon>
        <taxon>Methanobacteriati</taxon>
        <taxon>Methanobacteriota</taxon>
        <taxon>Stenosarchaea group</taxon>
        <taxon>Halobacteria</taxon>
        <taxon>Halobacteriales</taxon>
        <taxon>Natronomonadaceae</taxon>
        <taxon>Halomarina</taxon>
    </lineage>
</organism>
<comment type="caution">
    <text evidence="1">The sequence shown here is derived from an EMBL/GenBank/DDBJ whole genome shotgun (WGS) entry which is preliminary data.</text>
</comment>
<dbReference type="PANTHER" id="PTHR42754">
    <property type="entry name" value="ENDOGLUCANASE"/>
    <property type="match status" value="1"/>
</dbReference>
<dbReference type="RefSeq" id="WP_247414598.1">
    <property type="nucleotide sequence ID" value="NZ_JALLGW010000001.1"/>
</dbReference>
<dbReference type="SUPFAM" id="SSF50998">
    <property type="entry name" value="Quinoprotein alcohol dehydrogenase-like"/>
    <property type="match status" value="1"/>
</dbReference>
<evidence type="ECO:0000313" key="2">
    <source>
        <dbReference type="Proteomes" id="UP001596099"/>
    </source>
</evidence>
<gene>
    <name evidence="1" type="ORF">ACFPYI_10240</name>
</gene>
<reference evidence="1 2" key="1">
    <citation type="journal article" date="2019" name="Int. J. Syst. Evol. Microbiol.">
        <title>The Global Catalogue of Microorganisms (GCM) 10K type strain sequencing project: providing services to taxonomists for standard genome sequencing and annotation.</title>
        <authorList>
            <consortium name="The Broad Institute Genomics Platform"/>
            <consortium name="The Broad Institute Genome Sequencing Center for Infectious Disease"/>
            <person name="Wu L."/>
            <person name="Ma J."/>
        </authorList>
    </citation>
    <scope>NUCLEOTIDE SEQUENCE [LARGE SCALE GENOMIC DNA]</scope>
    <source>
        <strain evidence="1 2">CGMCC 1.12543</strain>
    </source>
</reference>
<evidence type="ECO:0000313" key="1">
    <source>
        <dbReference type="EMBL" id="MFC5971711.1"/>
    </source>
</evidence>
<name>A0ABD5RM53_9EURY</name>
<sequence>MTTRRDVLRTGTALLAVVVAGCIGTAREPNAADGSVQWDHRFTDRRVSQFRRVLRATDGGFFALGSTAASDQRAGEGFVVRTDDDGTEQWRLSVPQVALLLDAVETPDGGLVAVGNATTRGPYLDGWAVGITPDGTERWHRELSTDGLSDLTVVDSLPDGGFLLGGGHGSPDGARSAWLVTVEGDGSVRRDVADAVPGVGGPIRAVVSTDDGLVLAGATGDGTANGLLADVAADGSVRWTRVLDTGVTGVLAAGDGYVLSSAHYMDVTMPRLTKVDSEGAVIWSYGYTPVDAELWFSGEALEADTDGGYLLAGFTQRWDDPSSATRPTVAKVSADGATVEWARSYGDGGSVHSVVALDDDYALGGMIENDARLLRFEAPTSSDVSLRVLSV</sequence>
<keyword evidence="2" id="KW-1185">Reference proteome</keyword>
<evidence type="ECO:0008006" key="3">
    <source>
        <dbReference type="Google" id="ProtNLM"/>
    </source>
</evidence>
<dbReference type="AlphaFoldDB" id="A0ABD5RM53"/>
<dbReference type="EMBL" id="JBHSQH010000001">
    <property type="protein sequence ID" value="MFC5971711.1"/>
    <property type="molecule type" value="Genomic_DNA"/>
</dbReference>
<dbReference type="PROSITE" id="PS51318">
    <property type="entry name" value="TAT"/>
    <property type="match status" value="1"/>
</dbReference>